<dbReference type="Proteomes" id="UP000077202">
    <property type="component" value="Unassembled WGS sequence"/>
</dbReference>
<protein>
    <recommendedName>
        <fullName evidence="3">Carbohydrate kinase PfkB domain-containing protein</fullName>
    </recommendedName>
</protein>
<gene>
    <name evidence="4" type="ORF">AXG93_4182s1310</name>
</gene>
<evidence type="ECO:0000256" key="1">
    <source>
        <dbReference type="ARBA" id="ARBA00022679"/>
    </source>
</evidence>
<feature type="domain" description="Carbohydrate kinase PfkB" evidence="3">
    <location>
        <begin position="137"/>
        <end position="362"/>
    </location>
</feature>
<dbReference type="EMBL" id="LVLJ01003917">
    <property type="protein sequence ID" value="OAE19183.1"/>
    <property type="molecule type" value="Genomic_DNA"/>
</dbReference>
<keyword evidence="5" id="KW-1185">Reference proteome</keyword>
<dbReference type="SUPFAM" id="SSF53613">
    <property type="entry name" value="Ribokinase-like"/>
    <property type="match status" value="1"/>
</dbReference>
<dbReference type="PANTHER" id="PTHR42774">
    <property type="entry name" value="PHOSPHOTRANSFERASE SYSTEM TRANSPORT PROTEIN"/>
    <property type="match status" value="1"/>
</dbReference>
<sequence>MFQMLTLEPTTKRKAFHASVTFGVRSVMAVAFASAPGRIWTSSSTAAACRPPAPPASLCHQILAPGNWRARWLKSSTMLPAATPCRRGGWGSFGGPPSALMVSSSMGGTSAVSVEINDGSDKKFPPLPARRTVVGCGTLTLDFLAKVASYPEADAKIRTTDSLVQGGGNVGNALTAAARLGLKPRVYSKLAKDSSGIGILEELEADGVDVSHVVVADEGVSPFTYVIVDEETKTRTCIHTPGYPPLEPSDYSSSAIASLLSGADLLYLDGRIPDAALRVAEEASASKQGLPIIIDAERKREGLDELLHYADYLVTSAKFPVAWTEAPTLGEALVALALKLPRLQFVIVTQGAAGCVMLERSSSEKPEMMDVNQTLQSLWREAKESPISGPTVFSSKVGVLQNSKAGTVDTEDRCVGRLLVGTADFVPSTELVDTTGAGDAFIGAVMYCLCAGLIPENMLPLGSAVAATKCRALGARTGLPLRGDARLSIVNTGRSWDLPVTSLNDLDLSSLVLELLQAAERPLFRLE</sequence>
<dbReference type="InterPro" id="IPR002173">
    <property type="entry name" value="Carboh/pur_kinase_PfkB_CS"/>
</dbReference>
<dbReference type="InterPro" id="IPR011611">
    <property type="entry name" value="PfkB_dom"/>
</dbReference>
<organism evidence="4 5">
    <name type="scientific">Marchantia polymorpha subsp. ruderalis</name>
    <dbReference type="NCBI Taxonomy" id="1480154"/>
    <lineage>
        <taxon>Eukaryota</taxon>
        <taxon>Viridiplantae</taxon>
        <taxon>Streptophyta</taxon>
        <taxon>Embryophyta</taxon>
        <taxon>Marchantiophyta</taxon>
        <taxon>Marchantiopsida</taxon>
        <taxon>Marchantiidae</taxon>
        <taxon>Marchantiales</taxon>
        <taxon>Marchantiaceae</taxon>
        <taxon>Marchantia</taxon>
    </lineage>
</organism>
<evidence type="ECO:0000313" key="4">
    <source>
        <dbReference type="EMBL" id="OAE19183.1"/>
    </source>
</evidence>
<evidence type="ECO:0000313" key="5">
    <source>
        <dbReference type="Proteomes" id="UP000077202"/>
    </source>
</evidence>
<dbReference type="PANTHER" id="PTHR42774:SF3">
    <property type="entry name" value="KETOHEXOKINASE"/>
    <property type="match status" value="1"/>
</dbReference>
<dbReference type="Pfam" id="PF00294">
    <property type="entry name" value="PfkB"/>
    <property type="match status" value="2"/>
</dbReference>
<keyword evidence="2" id="KW-0418">Kinase</keyword>
<proteinExistence type="predicted"/>
<evidence type="ECO:0000256" key="2">
    <source>
        <dbReference type="ARBA" id="ARBA00022777"/>
    </source>
</evidence>
<feature type="domain" description="Carbohydrate kinase PfkB" evidence="3">
    <location>
        <begin position="425"/>
        <end position="480"/>
    </location>
</feature>
<dbReference type="PROSITE" id="PS00584">
    <property type="entry name" value="PFKB_KINASES_2"/>
    <property type="match status" value="1"/>
</dbReference>
<reference evidence="4" key="1">
    <citation type="submission" date="2016-03" db="EMBL/GenBank/DDBJ databases">
        <title>Mechanisms controlling the formation of the plant cell surface in tip-growing cells are functionally conserved among land plants.</title>
        <authorList>
            <person name="Honkanen S."/>
            <person name="Jones V.A."/>
            <person name="Morieri G."/>
            <person name="Champion C."/>
            <person name="Hetherington A.J."/>
            <person name="Kelly S."/>
            <person name="Saint-Marcoux D."/>
            <person name="Proust H."/>
            <person name="Prescott H."/>
            <person name="Dolan L."/>
        </authorList>
    </citation>
    <scope>NUCLEOTIDE SEQUENCE [LARGE SCALE GENOMIC DNA]</scope>
    <source>
        <tissue evidence="4">Whole gametophyte</tissue>
    </source>
</reference>
<comment type="caution">
    <text evidence="4">The sequence shown here is derived from an EMBL/GenBank/DDBJ whole genome shotgun (WGS) entry which is preliminary data.</text>
</comment>
<dbReference type="InterPro" id="IPR052562">
    <property type="entry name" value="Ketohexokinase-related"/>
</dbReference>
<dbReference type="Gene3D" id="3.40.1190.20">
    <property type="match status" value="1"/>
</dbReference>
<evidence type="ECO:0000259" key="3">
    <source>
        <dbReference type="Pfam" id="PF00294"/>
    </source>
</evidence>
<dbReference type="InterPro" id="IPR029056">
    <property type="entry name" value="Ribokinase-like"/>
</dbReference>
<keyword evidence="1" id="KW-0808">Transferase</keyword>
<name>A0A176VFG3_MARPO</name>
<accession>A0A176VFG3</accession>
<dbReference type="AlphaFoldDB" id="A0A176VFG3"/>
<dbReference type="GO" id="GO:0016301">
    <property type="term" value="F:kinase activity"/>
    <property type="evidence" value="ECO:0007669"/>
    <property type="project" value="UniProtKB-KW"/>
</dbReference>